<gene>
    <name evidence="1" type="ORF">XSR1_10061</name>
</gene>
<dbReference type="EMBL" id="CBXF010000001">
    <property type="protein sequence ID" value="CDL80581.1"/>
    <property type="molecule type" value="Genomic_DNA"/>
</dbReference>
<protein>
    <submittedName>
        <fullName evidence="1">Uncharacterized protein</fullName>
    </submittedName>
</protein>
<organism evidence="1 2">
    <name type="scientific">Xenorhabdus szentirmaii DSM 16338</name>
    <dbReference type="NCBI Taxonomy" id="1427518"/>
    <lineage>
        <taxon>Bacteria</taxon>
        <taxon>Pseudomonadati</taxon>
        <taxon>Pseudomonadota</taxon>
        <taxon>Gammaproteobacteria</taxon>
        <taxon>Enterobacterales</taxon>
        <taxon>Morganellaceae</taxon>
        <taxon>Xenorhabdus</taxon>
    </lineage>
</organism>
<accession>W1ISH8</accession>
<name>W1ISH8_9GAMM</name>
<keyword evidence="2" id="KW-1185">Reference proteome</keyword>
<sequence>MHTDNQGHCGSDFIFVWLGSHNLYYVKYELLDNKFTSVLHTAKP</sequence>
<evidence type="ECO:0000313" key="2">
    <source>
        <dbReference type="Proteomes" id="UP000019202"/>
    </source>
</evidence>
<comment type="caution">
    <text evidence="1">The sequence shown here is derived from an EMBL/GenBank/DDBJ whole genome shotgun (WGS) entry which is preliminary data.</text>
</comment>
<evidence type="ECO:0000313" key="1">
    <source>
        <dbReference type="EMBL" id="CDL80581.1"/>
    </source>
</evidence>
<proteinExistence type="predicted"/>
<reference evidence="1" key="1">
    <citation type="submission" date="2013-11" db="EMBL/GenBank/DDBJ databases">
        <title>Draft genome sequence and annotation of the entomopathogenic bacteria, Xenorhabdus cabanillasi strain JM26 and Xenorhabdus szentirmai strain DSM 16338.</title>
        <authorList>
            <person name="Gualtieri M."/>
            <person name="Ogier J.C."/>
            <person name="Pages S."/>
            <person name="Givaudan A."/>
            <person name="Gaudriault S."/>
        </authorList>
    </citation>
    <scope>NUCLEOTIDE SEQUENCE [LARGE SCALE GENOMIC DNA]</scope>
    <source>
        <strain evidence="1">DSM 16338</strain>
    </source>
</reference>
<dbReference type="Proteomes" id="UP000019202">
    <property type="component" value="Unassembled WGS sequence"/>
</dbReference>
<dbReference type="AlphaFoldDB" id="W1ISH8"/>